<keyword evidence="1" id="KW-0732">Signal</keyword>
<reference evidence="2 4" key="1">
    <citation type="journal article" date="2020" name="ISME J.">
        <title>Uncovering the hidden diversity of litter-decomposition mechanisms in mushroom-forming fungi.</title>
        <authorList>
            <person name="Floudas D."/>
            <person name="Bentzer J."/>
            <person name="Ahren D."/>
            <person name="Johansson T."/>
            <person name="Persson P."/>
            <person name="Tunlid A."/>
        </authorList>
    </citation>
    <scope>NUCLEOTIDE SEQUENCE [LARGE SCALE GENOMIC DNA]</scope>
    <source>
        <strain evidence="2 4">CBS 406.79</strain>
    </source>
</reference>
<dbReference type="SUPFAM" id="SSF56112">
    <property type="entry name" value="Protein kinase-like (PK-like)"/>
    <property type="match status" value="1"/>
</dbReference>
<organism evidence="2 4">
    <name type="scientific">Collybiopsis confluens</name>
    <dbReference type="NCBI Taxonomy" id="2823264"/>
    <lineage>
        <taxon>Eukaryota</taxon>
        <taxon>Fungi</taxon>
        <taxon>Dikarya</taxon>
        <taxon>Basidiomycota</taxon>
        <taxon>Agaricomycotina</taxon>
        <taxon>Agaricomycetes</taxon>
        <taxon>Agaricomycetidae</taxon>
        <taxon>Agaricales</taxon>
        <taxon>Marasmiineae</taxon>
        <taxon>Omphalotaceae</taxon>
        <taxon>Collybiopsis</taxon>
    </lineage>
</organism>
<evidence type="ECO:0000313" key="2">
    <source>
        <dbReference type="EMBL" id="KAF5361239.1"/>
    </source>
</evidence>
<evidence type="ECO:0000256" key="1">
    <source>
        <dbReference type="SAM" id="SignalP"/>
    </source>
</evidence>
<dbReference type="EMBL" id="JAACJN010000132">
    <property type="protein sequence ID" value="KAF5368729.1"/>
    <property type="molecule type" value="Genomic_DNA"/>
</dbReference>
<gene>
    <name evidence="3" type="ORF">D9757_010408</name>
    <name evidence="2" type="ORF">D9757_013221</name>
</gene>
<dbReference type="OrthoDB" id="2857768at2759"/>
<dbReference type="EMBL" id="JAACJN010000210">
    <property type="protein sequence ID" value="KAF5361239.1"/>
    <property type="molecule type" value="Genomic_DNA"/>
</dbReference>
<evidence type="ECO:0000313" key="3">
    <source>
        <dbReference type="EMBL" id="KAF5368729.1"/>
    </source>
</evidence>
<evidence type="ECO:0008006" key="5">
    <source>
        <dbReference type="Google" id="ProtNLM"/>
    </source>
</evidence>
<sequence length="257" mass="28081">MTSFRNFISVLLVINASSLVFTICGAMPTTSRTSSKATALGEFDRPWILKVYSDSKLSASDKQVFSKALTGVSVGPPMEGAAPGVCNEGIALLKADYKGHKASEVVAKALTSPVNADAIAEVKALNTLTDLYVDSGMLTGWPYAKPSPVILMKRVPGRPMEEYPAYLGFNNHQLDTVHTTLQKMACSQIVKWALEHKLLVTDMNQGNIMVVMEGTTIKSMQIIDFGSPEVYTVAADVKEQDVHTWCMARFADKWDMH</sequence>
<dbReference type="InterPro" id="IPR011009">
    <property type="entry name" value="Kinase-like_dom_sf"/>
</dbReference>
<feature type="chain" id="PRO_5036430917" description="Protein kinase domain-containing protein" evidence="1">
    <location>
        <begin position="27"/>
        <end position="257"/>
    </location>
</feature>
<protein>
    <recommendedName>
        <fullName evidence="5">Protein kinase domain-containing protein</fullName>
    </recommendedName>
</protein>
<feature type="signal peptide" evidence="1">
    <location>
        <begin position="1"/>
        <end position="26"/>
    </location>
</feature>
<dbReference type="AlphaFoldDB" id="A0A8H5LL83"/>
<proteinExistence type="predicted"/>
<name>A0A8H5LL83_9AGAR</name>
<dbReference type="Proteomes" id="UP000518752">
    <property type="component" value="Unassembled WGS sequence"/>
</dbReference>
<keyword evidence="4" id="KW-1185">Reference proteome</keyword>
<accession>A0A8H5LL83</accession>
<comment type="caution">
    <text evidence="2">The sequence shown here is derived from an EMBL/GenBank/DDBJ whole genome shotgun (WGS) entry which is preliminary data.</text>
</comment>
<evidence type="ECO:0000313" key="4">
    <source>
        <dbReference type="Proteomes" id="UP000518752"/>
    </source>
</evidence>